<protein>
    <submittedName>
        <fullName evidence="9">MFS transporter</fullName>
    </submittedName>
</protein>
<evidence type="ECO:0000313" key="9">
    <source>
        <dbReference type="EMBL" id="GID63683.1"/>
    </source>
</evidence>
<dbReference type="InterPro" id="IPR050189">
    <property type="entry name" value="MFS_Efflux_Transporters"/>
</dbReference>
<reference evidence="9" key="1">
    <citation type="submission" date="2021-01" db="EMBL/GenBank/DDBJ databases">
        <title>Whole genome shotgun sequence of Actinoplanes cyaneus NBRC 14990.</title>
        <authorList>
            <person name="Komaki H."/>
            <person name="Tamura T."/>
        </authorList>
    </citation>
    <scope>NUCLEOTIDE SEQUENCE</scope>
    <source>
        <strain evidence="9">NBRC 14990</strain>
    </source>
</reference>
<feature type="transmembrane region" description="Helical" evidence="6">
    <location>
        <begin position="357"/>
        <end position="376"/>
    </location>
</feature>
<feature type="chain" id="PRO_5039194590" evidence="7">
    <location>
        <begin position="19"/>
        <end position="390"/>
    </location>
</feature>
<evidence type="ECO:0000256" key="4">
    <source>
        <dbReference type="ARBA" id="ARBA00022989"/>
    </source>
</evidence>
<feature type="transmembrane region" description="Helical" evidence="6">
    <location>
        <begin position="201"/>
        <end position="219"/>
    </location>
</feature>
<dbReference type="InterPro" id="IPR011701">
    <property type="entry name" value="MFS"/>
</dbReference>
<comment type="caution">
    <text evidence="9">The sequence shown here is derived from an EMBL/GenBank/DDBJ whole genome shotgun (WGS) entry which is preliminary data.</text>
</comment>
<dbReference type="SUPFAM" id="SSF103473">
    <property type="entry name" value="MFS general substrate transporter"/>
    <property type="match status" value="1"/>
</dbReference>
<dbReference type="Pfam" id="PF07690">
    <property type="entry name" value="MFS_1"/>
    <property type="match status" value="1"/>
</dbReference>
<keyword evidence="5 6" id="KW-0472">Membrane</keyword>
<gene>
    <name evidence="9" type="ORF">Acy02nite_15640</name>
</gene>
<dbReference type="Proteomes" id="UP000619479">
    <property type="component" value="Unassembled WGS sequence"/>
</dbReference>
<dbReference type="PANTHER" id="PTHR43124:SF3">
    <property type="entry name" value="CHLORAMPHENICOL EFFLUX PUMP RV0191"/>
    <property type="match status" value="1"/>
</dbReference>
<feature type="transmembrane region" description="Helical" evidence="6">
    <location>
        <begin position="225"/>
        <end position="243"/>
    </location>
</feature>
<dbReference type="PROSITE" id="PS50850">
    <property type="entry name" value="MFS"/>
    <property type="match status" value="1"/>
</dbReference>
<evidence type="ECO:0000259" key="8">
    <source>
        <dbReference type="PROSITE" id="PS50850"/>
    </source>
</evidence>
<keyword evidence="2" id="KW-1003">Cell membrane</keyword>
<dbReference type="GO" id="GO:0022857">
    <property type="term" value="F:transmembrane transporter activity"/>
    <property type="evidence" value="ECO:0007669"/>
    <property type="project" value="InterPro"/>
</dbReference>
<feature type="signal peptide" evidence="7">
    <location>
        <begin position="1"/>
        <end position="18"/>
    </location>
</feature>
<keyword evidence="3 6" id="KW-0812">Transmembrane</keyword>
<dbReference type="RefSeq" id="WP_203739130.1">
    <property type="nucleotide sequence ID" value="NZ_BAAAUC010000023.1"/>
</dbReference>
<proteinExistence type="predicted"/>
<feature type="transmembrane region" description="Helical" evidence="6">
    <location>
        <begin position="42"/>
        <end position="60"/>
    </location>
</feature>
<keyword evidence="7" id="KW-0732">Signal</keyword>
<sequence>MSAVGALAALAVSAFCYAATETLPIGLLSLISGDLGVSASSAGLLVTGYAVAVCVVTFPLTWATRRVPRRRLVATLLAVLVVSTVATAAAPSYPVLFGLRLVVALSQAVFWAVVGPIASAMFEVRIRGRVNAAVFAGGSLGPMLGVPAGTWIGQQHGWRVAFLALAGLALTAYTMLIFMMPEIEVSNSHAATGTTPDARRYAVVVVVTALATAGVYTAFTYTELFLTAVTGFAAATLGPLLLARGVADFAGIAAGGAATDRWQRGAIIAPVVLLAAALFASYSAASSKPVTAVLAAVTGFGLGALAPALQNRVLEVAPGSTDMASAGNSVAFNVGIAGGSLLGAGILEAWGARATPLAGGLLVAAALVVLAGESWITGSPQAHRAAAPAG</sequence>
<dbReference type="EMBL" id="BOMH01000013">
    <property type="protein sequence ID" value="GID63683.1"/>
    <property type="molecule type" value="Genomic_DNA"/>
</dbReference>
<evidence type="ECO:0000256" key="5">
    <source>
        <dbReference type="ARBA" id="ARBA00023136"/>
    </source>
</evidence>
<feature type="transmembrane region" description="Helical" evidence="6">
    <location>
        <begin position="290"/>
        <end position="309"/>
    </location>
</feature>
<feature type="domain" description="Major facilitator superfamily (MFS) profile" evidence="8">
    <location>
        <begin position="6"/>
        <end position="383"/>
    </location>
</feature>
<name>A0A919M3Z6_9ACTN</name>
<feature type="transmembrane region" description="Helical" evidence="6">
    <location>
        <begin position="97"/>
        <end position="118"/>
    </location>
</feature>
<keyword evidence="4 6" id="KW-1133">Transmembrane helix</keyword>
<evidence type="ECO:0000256" key="7">
    <source>
        <dbReference type="SAM" id="SignalP"/>
    </source>
</evidence>
<dbReference type="PANTHER" id="PTHR43124">
    <property type="entry name" value="PURINE EFFLUX PUMP PBUE"/>
    <property type="match status" value="1"/>
</dbReference>
<comment type="subcellular location">
    <subcellularLocation>
        <location evidence="1">Cell membrane</location>
        <topology evidence="1">Multi-pass membrane protein</topology>
    </subcellularLocation>
</comment>
<feature type="transmembrane region" description="Helical" evidence="6">
    <location>
        <begin position="264"/>
        <end position="284"/>
    </location>
</feature>
<dbReference type="InterPro" id="IPR036259">
    <property type="entry name" value="MFS_trans_sf"/>
</dbReference>
<evidence type="ECO:0000256" key="3">
    <source>
        <dbReference type="ARBA" id="ARBA00022692"/>
    </source>
</evidence>
<keyword evidence="10" id="KW-1185">Reference proteome</keyword>
<evidence type="ECO:0000313" key="10">
    <source>
        <dbReference type="Proteomes" id="UP000619479"/>
    </source>
</evidence>
<dbReference type="Gene3D" id="1.20.1250.20">
    <property type="entry name" value="MFS general substrate transporter like domains"/>
    <property type="match status" value="1"/>
</dbReference>
<accession>A0A919M3Z6</accession>
<evidence type="ECO:0000256" key="6">
    <source>
        <dbReference type="SAM" id="Phobius"/>
    </source>
</evidence>
<feature type="transmembrane region" description="Helical" evidence="6">
    <location>
        <begin position="330"/>
        <end position="351"/>
    </location>
</feature>
<feature type="transmembrane region" description="Helical" evidence="6">
    <location>
        <begin position="130"/>
        <end position="152"/>
    </location>
</feature>
<organism evidence="9 10">
    <name type="scientific">Actinoplanes cyaneus</name>
    <dbReference type="NCBI Taxonomy" id="52696"/>
    <lineage>
        <taxon>Bacteria</taxon>
        <taxon>Bacillati</taxon>
        <taxon>Actinomycetota</taxon>
        <taxon>Actinomycetes</taxon>
        <taxon>Micromonosporales</taxon>
        <taxon>Micromonosporaceae</taxon>
        <taxon>Actinoplanes</taxon>
    </lineage>
</organism>
<evidence type="ECO:0000256" key="2">
    <source>
        <dbReference type="ARBA" id="ARBA00022475"/>
    </source>
</evidence>
<dbReference type="AlphaFoldDB" id="A0A919M3Z6"/>
<feature type="transmembrane region" description="Helical" evidence="6">
    <location>
        <begin position="72"/>
        <end position="91"/>
    </location>
</feature>
<dbReference type="InterPro" id="IPR020846">
    <property type="entry name" value="MFS_dom"/>
</dbReference>
<feature type="transmembrane region" description="Helical" evidence="6">
    <location>
        <begin position="158"/>
        <end position="180"/>
    </location>
</feature>
<evidence type="ECO:0000256" key="1">
    <source>
        <dbReference type="ARBA" id="ARBA00004651"/>
    </source>
</evidence>
<dbReference type="GO" id="GO:0005886">
    <property type="term" value="C:plasma membrane"/>
    <property type="evidence" value="ECO:0007669"/>
    <property type="project" value="UniProtKB-SubCell"/>
</dbReference>
<dbReference type="CDD" id="cd17324">
    <property type="entry name" value="MFS_NepI_like"/>
    <property type="match status" value="1"/>
</dbReference>